<dbReference type="RefSeq" id="WP_243551339.1">
    <property type="nucleotide sequence ID" value="NZ_CP094532.1"/>
</dbReference>
<evidence type="ECO:0000256" key="1">
    <source>
        <dbReference type="SAM" id="Phobius"/>
    </source>
</evidence>
<gene>
    <name evidence="2" type="ORF">MTP09_06630</name>
</gene>
<feature type="transmembrane region" description="Helical" evidence="1">
    <location>
        <begin position="123"/>
        <end position="143"/>
    </location>
</feature>
<feature type="transmembrane region" description="Helical" evidence="1">
    <location>
        <begin position="44"/>
        <end position="62"/>
    </location>
</feature>
<organism evidence="2 3">
    <name type="scientific">Chryseobacterium suipulveris</name>
    <dbReference type="NCBI Taxonomy" id="2929800"/>
    <lineage>
        <taxon>Bacteria</taxon>
        <taxon>Pseudomonadati</taxon>
        <taxon>Bacteroidota</taxon>
        <taxon>Flavobacteriia</taxon>
        <taxon>Flavobacteriales</taxon>
        <taxon>Weeksellaceae</taxon>
        <taxon>Chryseobacterium group</taxon>
        <taxon>Chryseobacterium</taxon>
    </lineage>
</organism>
<name>A0ABY4BSY2_9FLAO</name>
<keyword evidence="1" id="KW-1133">Transmembrane helix</keyword>
<proteinExistence type="predicted"/>
<dbReference type="EMBL" id="CP094532">
    <property type="protein sequence ID" value="UOE42305.1"/>
    <property type="molecule type" value="Genomic_DNA"/>
</dbReference>
<accession>A0ABY4BSY2</accession>
<feature type="transmembrane region" description="Helical" evidence="1">
    <location>
        <begin position="68"/>
        <end position="87"/>
    </location>
</feature>
<feature type="transmembrane region" description="Helical" evidence="1">
    <location>
        <begin position="155"/>
        <end position="180"/>
    </location>
</feature>
<keyword evidence="1" id="KW-0812">Transmembrane</keyword>
<protein>
    <submittedName>
        <fullName evidence="2">Uncharacterized protein</fullName>
    </submittedName>
</protein>
<keyword evidence="3" id="KW-1185">Reference proteome</keyword>
<keyword evidence="1" id="KW-0472">Membrane</keyword>
<dbReference type="Proteomes" id="UP000831460">
    <property type="component" value="Chromosome"/>
</dbReference>
<sequence length="196" mass="23969">MEIDQLKEIWEKDQVTETPEISVENQEKLNDPLKIVQRNLRWEFWSMIPVFPVVLYILYRTIQNQELLMYAVALVVVAMMVCAFYVVKIYRFYRGISSHQFSSYQHLLELEYKIKYYRDLYQSYYVAFVPILLCEYFLIMAFGKGFQHTDFQLHFWTLIISLVFCLVSLFLIWKLCYHYFYGIHFKKIRELIKQIR</sequence>
<evidence type="ECO:0000313" key="3">
    <source>
        <dbReference type="Proteomes" id="UP000831460"/>
    </source>
</evidence>
<evidence type="ECO:0000313" key="2">
    <source>
        <dbReference type="EMBL" id="UOE42305.1"/>
    </source>
</evidence>
<reference evidence="2 3" key="1">
    <citation type="submission" date="2022-03" db="EMBL/GenBank/DDBJ databases">
        <title>Chryseobacterium sp. isolated from particulate matters in swine house.</title>
        <authorList>
            <person name="Won M."/>
            <person name="Kim S.-J."/>
            <person name="Kwon S.-W."/>
        </authorList>
    </citation>
    <scope>NUCLEOTIDE SEQUENCE [LARGE SCALE GENOMIC DNA]</scope>
    <source>
        <strain evidence="2 3">SC2-2</strain>
    </source>
</reference>